<feature type="transmembrane region" description="Helical" evidence="1">
    <location>
        <begin position="61"/>
        <end position="80"/>
    </location>
</feature>
<evidence type="ECO:0000256" key="1">
    <source>
        <dbReference type="SAM" id="Phobius"/>
    </source>
</evidence>
<dbReference type="RefSeq" id="WP_133804522.1">
    <property type="nucleotide sequence ID" value="NZ_SNWQ01000023.1"/>
</dbReference>
<dbReference type="OrthoDB" id="3829870at2"/>
<evidence type="ECO:0000313" key="3">
    <source>
        <dbReference type="Proteomes" id="UP000295388"/>
    </source>
</evidence>
<feature type="transmembrane region" description="Helical" evidence="1">
    <location>
        <begin position="86"/>
        <end position="108"/>
    </location>
</feature>
<keyword evidence="3" id="KW-1185">Reference proteome</keyword>
<sequence>MSRTFRAGLIAFGVLSVGDLVTPLVTDGEHPPMAIALVAAALGLISLVLVVFAWRGSRRAAVPLIVLRLVSALGAVPAFFEPGVPAAAMFAAGFGIVLTIAGTALVLVPARELAGAR</sequence>
<dbReference type="EMBL" id="SNWQ01000023">
    <property type="protein sequence ID" value="TDO35229.1"/>
    <property type="molecule type" value="Genomic_DNA"/>
</dbReference>
<dbReference type="AlphaFoldDB" id="A0A4R6JGX5"/>
<accession>A0A4R6JGX5</accession>
<keyword evidence="1" id="KW-1133">Transmembrane helix</keyword>
<comment type="caution">
    <text evidence="2">The sequence shown here is derived from an EMBL/GenBank/DDBJ whole genome shotgun (WGS) entry which is preliminary data.</text>
</comment>
<organism evidence="2 3">
    <name type="scientific">Kribbella caucasensis</name>
    <dbReference type="NCBI Taxonomy" id="2512215"/>
    <lineage>
        <taxon>Bacteria</taxon>
        <taxon>Bacillati</taxon>
        <taxon>Actinomycetota</taxon>
        <taxon>Actinomycetes</taxon>
        <taxon>Propionibacteriales</taxon>
        <taxon>Kribbellaceae</taxon>
        <taxon>Kribbella</taxon>
    </lineage>
</organism>
<evidence type="ECO:0000313" key="2">
    <source>
        <dbReference type="EMBL" id="TDO35229.1"/>
    </source>
</evidence>
<reference evidence="2 3" key="1">
    <citation type="submission" date="2019-03" db="EMBL/GenBank/DDBJ databases">
        <title>Genomic Encyclopedia of Type Strains, Phase III (KMG-III): the genomes of soil and plant-associated and newly described type strains.</title>
        <authorList>
            <person name="Whitman W."/>
        </authorList>
    </citation>
    <scope>NUCLEOTIDE SEQUENCE [LARGE SCALE GENOMIC DNA]</scope>
    <source>
        <strain evidence="2 3">VKM Ac-2527</strain>
    </source>
</reference>
<protein>
    <recommendedName>
        <fullName evidence="4">Integral membrane protein</fullName>
    </recommendedName>
</protein>
<evidence type="ECO:0008006" key="4">
    <source>
        <dbReference type="Google" id="ProtNLM"/>
    </source>
</evidence>
<dbReference type="Proteomes" id="UP000295388">
    <property type="component" value="Unassembled WGS sequence"/>
</dbReference>
<name>A0A4R6JGX5_9ACTN</name>
<keyword evidence="1" id="KW-0812">Transmembrane</keyword>
<proteinExistence type="predicted"/>
<gene>
    <name evidence="2" type="ORF">EV643_12335</name>
</gene>
<feature type="transmembrane region" description="Helical" evidence="1">
    <location>
        <begin position="33"/>
        <end position="54"/>
    </location>
</feature>
<keyword evidence="1" id="KW-0472">Membrane</keyword>